<name>A0ABT6ZFB0_9MICO</name>
<gene>
    <name evidence="1" type="ORF">QNI14_10320</name>
</gene>
<dbReference type="PANTHER" id="PTHR30528">
    <property type="entry name" value="CYTOPLASMIC PROTEIN"/>
    <property type="match status" value="1"/>
</dbReference>
<keyword evidence="2" id="KW-1185">Reference proteome</keyword>
<dbReference type="Proteomes" id="UP001321481">
    <property type="component" value="Unassembled WGS sequence"/>
</dbReference>
<evidence type="ECO:0000313" key="1">
    <source>
        <dbReference type="EMBL" id="MDJ1114847.1"/>
    </source>
</evidence>
<dbReference type="RefSeq" id="WP_283716508.1">
    <property type="nucleotide sequence ID" value="NZ_JASJND010000006.1"/>
</dbReference>
<proteinExistence type="predicted"/>
<accession>A0ABT6ZFB0</accession>
<comment type="caution">
    <text evidence="1">The sequence shown here is derived from an EMBL/GenBank/DDBJ whole genome shotgun (WGS) entry which is preliminary data.</text>
</comment>
<dbReference type="PANTHER" id="PTHR30528:SF0">
    <property type="entry name" value="CYTOPLASMIC PROTEIN"/>
    <property type="match status" value="1"/>
</dbReference>
<sequence length="359" mass="40528">MHRLTRDEARRIAVRAQLLDADRPADVVEVAEQLGAVKIDPTATIAPSEQTICWSRIGWSYEPGQLTKAVEDDRQLFEYDGNFRPVSLLPAMWPLMRARKVREVTRQYLDANADFRADILRRLTADGPLQASDIPDTSVVQAKDEGGWYGSNQVPRMLDLMMYLGEVAVTGRVGRQRVWDLAERVYQGHGAELDLEAAEEYLAHRRLQALGIARQKSSWSGVGMAGEAAEVEGSDWKFRVDPEAVASLQDDPGGRAAILNPYDRMLFDRPRLVEIFDFEFVLEQFKPKAQRVYGYFAHPILVGDRFIGLLDAALDKKKETLVIGAVHELLPFDDDEREMVHAEIRDLGEWLGVPVRGLE</sequence>
<evidence type="ECO:0000313" key="2">
    <source>
        <dbReference type="Proteomes" id="UP001321481"/>
    </source>
</evidence>
<dbReference type="Pfam" id="PF06224">
    <property type="entry name" value="AlkZ-like"/>
    <property type="match status" value="1"/>
</dbReference>
<dbReference type="InterPro" id="IPR009351">
    <property type="entry name" value="AlkZ-like"/>
</dbReference>
<protein>
    <submittedName>
        <fullName evidence="1">Crosslink repair DNA glycosylase YcaQ family protein</fullName>
    </submittedName>
</protein>
<dbReference type="EMBL" id="JASJND010000006">
    <property type="protein sequence ID" value="MDJ1114847.1"/>
    <property type="molecule type" value="Genomic_DNA"/>
</dbReference>
<reference evidence="1 2" key="1">
    <citation type="submission" date="2023-05" db="EMBL/GenBank/DDBJ databases">
        <title>Microbacterium dauci sp.nov., Isolated from Carrot Rhizosphere Soil.</title>
        <authorList>
            <person name="Xiao Z."/>
            <person name="Zheng J."/>
        </authorList>
    </citation>
    <scope>NUCLEOTIDE SEQUENCE [LARGE SCALE GENOMIC DNA]</scope>
    <source>
        <strain evidence="1 2">LX3-4</strain>
    </source>
</reference>
<organism evidence="1 2">
    <name type="scientific">Microbacterium dauci</name>
    <dbReference type="NCBI Taxonomy" id="3048008"/>
    <lineage>
        <taxon>Bacteria</taxon>
        <taxon>Bacillati</taxon>
        <taxon>Actinomycetota</taxon>
        <taxon>Actinomycetes</taxon>
        <taxon>Micrococcales</taxon>
        <taxon>Microbacteriaceae</taxon>
        <taxon>Microbacterium</taxon>
    </lineage>
</organism>